<gene>
    <name evidence="11" type="ORF">FEM48_Zijuj02G0048000</name>
</gene>
<keyword evidence="1" id="KW-0479">Metal-binding</keyword>
<dbReference type="Gene3D" id="3.30.40.10">
    <property type="entry name" value="Zinc/RING finger domain, C3HC4 (zinc finger)"/>
    <property type="match status" value="1"/>
</dbReference>
<dbReference type="SUPFAM" id="SSF50985">
    <property type="entry name" value="RCC1/BLIP-II"/>
    <property type="match status" value="1"/>
</dbReference>
<feature type="region of interest" description="Disordered" evidence="8">
    <location>
        <begin position="816"/>
        <end position="845"/>
    </location>
</feature>
<evidence type="ECO:0000256" key="6">
    <source>
        <dbReference type="PROSITE-ProRule" id="PRU00235"/>
    </source>
</evidence>
<feature type="domain" description="FYVE-type" evidence="9">
    <location>
        <begin position="702"/>
        <end position="764"/>
    </location>
</feature>
<evidence type="ECO:0000256" key="7">
    <source>
        <dbReference type="SAM" id="Coils"/>
    </source>
</evidence>
<dbReference type="PROSITE" id="PS00626">
    <property type="entry name" value="RCC1_2"/>
    <property type="match status" value="3"/>
</dbReference>
<dbReference type="PANTHER" id="PTHR22870">
    <property type="entry name" value="REGULATOR OF CHROMOSOME CONDENSATION"/>
    <property type="match status" value="1"/>
</dbReference>
<feature type="region of interest" description="Disordered" evidence="8">
    <location>
        <begin position="776"/>
        <end position="796"/>
    </location>
</feature>
<keyword evidence="4" id="KW-0862">Zinc</keyword>
<feature type="domain" description="BRX" evidence="10">
    <location>
        <begin position="1076"/>
        <end position="1131"/>
    </location>
</feature>
<feature type="compositionally biased region" description="Low complexity" evidence="8">
    <location>
        <begin position="1030"/>
        <end position="1052"/>
    </location>
</feature>
<feature type="repeat" description="RCC1" evidence="6">
    <location>
        <begin position="309"/>
        <end position="370"/>
    </location>
</feature>
<dbReference type="Pfam" id="PF01363">
    <property type="entry name" value="FYVE"/>
    <property type="match status" value="1"/>
</dbReference>
<feature type="repeat" description="RCC1" evidence="6">
    <location>
        <begin position="423"/>
        <end position="477"/>
    </location>
</feature>
<comment type="caution">
    <text evidence="11">The sequence shown here is derived from an EMBL/GenBank/DDBJ whole genome shotgun (WGS) entry which is preliminary data.</text>
</comment>
<dbReference type="InterPro" id="IPR058923">
    <property type="entry name" value="RCC1-like_dom"/>
</dbReference>
<dbReference type="SUPFAM" id="SSF50729">
    <property type="entry name" value="PH domain-like"/>
    <property type="match status" value="1"/>
</dbReference>
<dbReference type="FunFam" id="2.130.10.30:FF:000028">
    <property type="entry name" value="PH, RCC1 and FYVE domains-containing protein 1"/>
    <property type="match status" value="1"/>
</dbReference>
<dbReference type="InterPro" id="IPR000306">
    <property type="entry name" value="Znf_FYVE"/>
</dbReference>
<dbReference type="PROSITE" id="PS50012">
    <property type="entry name" value="RCC1_3"/>
    <property type="match status" value="7"/>
</dbReference>
<evidence type="ECO:0000259" key="9">
    <source>
        <dbReference type="PROSITE" id="PS50178"/>
    </source>
</evidence>
<dbReference type="InterPro" id="IPR011993">
    <property type="entry name" value="PH-like_dom_sf"/>
</dbReference>
<evidence type="ECO:0000313" key="11">
    <source>
        <dbReference type="EMBL" id="KAH7542200.1"/>
    </source>
</evidence>
<evidence type="ECO:0000256" key="2">
    <source>
        <dbReference type="ARBA" id="ARBA00022737"/>
    </source>
</evidence>
<dbReference type="InterPro" id="IPR011011">
    <property type="entry name" value="Znf_FYVE_PHD"/>
</dbReference>
<dbReference type="Gene3D" id="2.130.10.30">
    <property type="entry name" value="Regulator of chromosome condensation 1/beta-lactamase-inhibitor protein II"/>
    <property type="match status" value="3"/>
</dbReference>
<proteinExistence type="predicted"/>
<dbReference type="InterPro" id="IPR001849">
    <property type="entry name" value="PH_domain"/>
</dbReference>
<dbReference type="InterPro" id="IPR051210">
    <property type="entry name" value="Ub_ligase/GEF_domain"/>
</dbReference>
<dbReference type="InterPro" id="IPR017455">
    <property type="entry name" value="Znf_FYVE-rel"/>
</dbReference>
<feature type="compositionally biased region" description="Low complexity" evidence="8">
    <location>
        <begin position="876"/>
        <end position="885"/>
    </location>
</feature>
<dbReference type="SMART" id="SM00233">
    <property type="entry name" value="PH"/>
    <property type="match status" value="1"/>
</dbReference>
<dbReference type="PANTHER" id="PTHR22870:SF437">
    <property type="entry name" value="REGULATOR OF CHROMOSOME CONDENSATION (RCC1) FAMILY WITH FYVE ZINC FINGER DOMAIN-CONTAINING PROTEIN"/>
    <property type="match status" value="1"/>
</dbReference>
<keyword evidence="3 5" id="KW-0863">Zinc-finger</keyword>
<evidence type="ECO:0000313" key="12">
    <source>
        <dbReference type="Proteomes" id="UP000813462"/>
    </source>
</evidence>
<dbReference type="PROSITE" id="PS50178">
    <property type="entry name" value="ZF_FYVE"/>
    <property type="match status" value="1"/>
</dbReference>
<evidence type="ECO:0000256" key="4">
    <source>
        <dbReference type="ARBA" id="ARBA00022833"/>
    </source>
</evidence>
<dbReference type="Pfam" id="PF25390">
    <property type="entry name" value="WD40_RLD"/>
    <property type="match status" value="1"/>
</dbReference>
<feature type="compositionally biased region" description="Polar residues" evidence="8">
    <location>
        <begin position="776"/>
        <end position="788"/>
    </location>
</feature>
<dbReference type="Gene3D" id="2.30.29.30">
    <property type="entry name" value="Pleckstrin-homology domain (PH domain)/Phosphotyrosine-binding domain (PTB)"/>
    <property type="match status" value="1"/>
</dbReference>
<feature type="repeat" description="RCC1" evidence="6">
    <location>
        <begin position="594"/>
        <end position="645"/>
    </location>
</feature>
<feature type="repeat" description="RCC1" evidence="6">
    <location>
        <begin position="371"/>
        <end position="422"/>
    </location>
</feature>
<feature type="compositionally biased region" description="Basic and acidic residues" evidence="8">
    <location>
        <begin position="1068"/>
        <end position="1080"/>
    </location>
</feature>
<dbReference type="EMBL" id="JAEACU010000002">
    <property type="protein sequence ID" value="KAH7542200.1"/>
    <property type="molecule type" value="Genomic_DNA"/>
</dbReference>
<reference evidence="11" key="1">
    <citation type="journal article" date="2021" name="Front. Plant Sci.">
        <title>Chromosome-Scale Genome Assembly for Chinese Sour Jujube and Insights Into Its Genome Evolution and Domestication Signature.</title>
        <authorList>
            <person name="Shen L.-Y."/>
            <person name="Luo H."/>
            <person name="Wang X.-L."/>
            <person name="Wang X.-M."/>
            <person name="Qiu X.-J."/>
            <person name="Liu H."/>
            <person name="Zhou S.-S."/>
            <person name="Jia K.-H."/>
            <person name="Nie S."/>
            <person name="Bao Y.-T."/>
            <person name="Zhang R.-G."/>
            <person name="Yun Q.-Z."/>
            <person name="Chai Y.-H."/>
            <person name="Lu J.-Y."/>
            <person name="Li Y."/>
            <person name="Zhao S.-W."/>
            <person name="Mao J.-F."/>
            <person name="Jia S.-G."/>
            <person name="Mao Y.-M."/>
        </authorList>
    </citation>
    <scope>NUCLEOTIDE SEQUENCE</scope>
    <source>
        <strain evidence="11">AT0</strain>
        <tissue evidence="11">Leaf</tissue>
    </source>
</reference>
<dbReference type="Pfam" id="PF16457">
    <property type="entry name" value="PH_12"/>
    <property type="match status" value="1"/>
</dbReference>
<dbReference type="InterPro" id="IPR027988">
    <property type="entry name" value="BRX_N"/>
</dbReference>
<dbReference type="SUPFAM" id="SSF57903">
    <property type="entry name" value="FYVE/PHD zinc finger"/>
    <property type="match status" value="1"/>
</dbReference>
<dbReference type="GO" id="GO:0008270">
    <property type="term" value="F:zinc ion binding"/>
    <property type="evidence" value="ECO:0007669"/>
    <property type="project" value="UniProtKB-KW"/>
</dbReference>
<dbReference type="AlphaFoldDB" id="A0A978VTQ5"/>
<protein>
    <recommendedName>
        <fullName evidence="13">PH, RCC1 and FYVE domains-containing protein 1-like</fullName>
    </recommendedName>
</protein>
<accession>A0A978VTQ5</accession>
<feature type="compositionally biased region" description="Polar residues" evidence="8">
    <location>
        <begin position="191"/>
        <end position="214"/>
    </location>
</feature>
<dbReference type="CDD" id="cd13365">
    <property type="entry name" value="PH_PLC_plant-like"/>
    <property type="match status" value="1"/>
</dbReference>
<dbReference type="Pfam" id="PF16627">
    <property type="entry name" value="BRX_assoc"/>
    <property type="match status" value="1"/>
</dbReference>
<feature type="repeat" description="RCC1" evidence="6">
    <location>
        <begin position="646"/>
        <end position="697"/>
    </location>
</feature>
<dbReference type="InterPro" id="IPR000408">
    <property type="entry name" value="Reg_chr_condens"/>
</dbReference>
<dbReference type="Pfam" id="PF13713">
    <property type="entry name" value="BRX_N"/>
    <property type="match status" value="1"/>
</dbReference>
<feature type="region of interest" description="Disordered" evidence="8">
    <location>
        <begin position="1030"/>
        <end position="1080"/>
    </location>
</feature>
<dbReference type="InterPro" id="IPR009091">
    <property type="entry name" value="RCC1/BLIP-II"/>
</dbReference>
<dbReference type="InterPro" id="IPR013083">
    <property type="entry name" value="Znf_RING/FYVE/PHD"/>
</dbReference>
<organism evidence="11 12">
    <name type="scientific">Ziziphus jujuba var. spinosa</name>
    <dbReference type="NCBI Taxonomy" id="714518"/>
    <lineage>
        <taxon>Eukaryota</taxon>
        <taxon>Viridiplantae</taxon>
        <taxon>Streptophyta</taxon>
        <taxon>Embryophyta</taxon>
        <taxon>Tracheophyta</taxon>
        <taxon>Spermatophyta</taxon>
        <taxon>Magnoliopsida</taxon>
        <taxon>eudicotyledons</taxon>
        <taxon>Gunneridae</taxon>
        <taxon>Pentapetalae</taxon>
        <taxon>rosids</taxon>
        <taxon>fabids</taxon>
        <taxon>Rosales</taxon>
        <taxon>Rhamnaceae</taxon>
        <taxon>Paliureae</taxon>
        <taxon>Ziziphus</taxon>
    </lineage>
</organism>
<dbReference type="CDD" id="cd00065">
    <property type="entry name" value="FYVE_like_SF"/>
    <property type="match status" value="1"/>
</dbReference>
<dbReference type="FunFam" id="3.30.40.10:FF:000619">
    <property type="entry name" value="Putative E3 ubiquitin-protein ligase HERC1"/>
    <property type="match status" value="1"/>
</dbReference>
<feature type="repeat" description="RCC1" evidence="6">
    <location>
        <begin position="542"/>
        <end position="593"/>
    </location>
</feature>
<keyword evidence="2" id="KW-0677">Repeat</keyword>
<feature type="region of interest" description="Disordered" evidence="8">
    <location>
        <begin position="180"/>
        <end position="237"/>
    </location>
</feature>
<dbReference type="Proteomes" id="UP000813462">
    <property type="component" value="Unassembled WGS sequence"/>
</dbReference>
<feature type="region of interest" description="Disordered" evidence="8">
    <location>
        <begin position="876"/>
        <end position="905"/>
    </location>
</feature>
<sequence length="1149" mass="124667">MAAFGFENGFVTDWGLDLGFFIHRPKTLRVMSRTDRMASDLSRTGPVERDIEQVAAGIEAASGTGWAITALKKGAYLLKYGRRGKPKFCPFRLSNDESVLIWFSGKEEKHLKLSHVSRIISGQRTPIFQRYPRPEKEYQSFSLIYNDRSLDLICKDKDEAETWFSGLKALISRSHHRKWRTESRSDGIPSEANSPRTYTRRSSPLHSPFGSNDSLQKDGLDPLRLHSPYESPPKNGLDKGTSDVILYTVHPKGFFPSDSASASVHSLSSGGSDSVHMKAMAMDAFRVSLSSAVSSSSQGSGHDDGDALGDVFIWGEGTGDGVLGGGAHRVGSCFGGKVDSFLPKALESAVVLDVQNIACGARHAALVTKQGEVFSWGEESGGRLGHGVDSDVLHPKLIDGLSNTNIELVACGEYHTCAVTLSGDLYTWGDGTYNFGVLGHGNEVSHWVPKRVNGPLEGIHVSSISCGPWHTAVVTSAGQLFTFGDGTFGVLGHGDRRSVSMPREVESLKGLRTVRAACGVWHTAAVVEVMVGNSSSSNCSSVKLFTWGDGDKGRLGHGDKEAKLVPTCVAALVDPNFCQVACGHSLTVVLTTSGHVYTMGSPVYGQLGNPQADGKIPTRVEGKISNSFVEEIACGAYHVAVLTSRTEVYTWGKGANGRLGHGDIDDRNSPTLVEALKDKQVKSIACGSNFTAAICLHKWVSGVDQSMCSGCRLPFNFKRKRHNCYNCGLVFCHSCSSKKSLKASMAPNPNKPYRVCDNCYSKLRKAIETDASSHSCASRRGSVNQGSNEFMDKDEKLDSRSRAQLARFYSMESLKQVETRSSKKNKKLEFNSSRVSPVPNGGSQWGALNISKSFNPVFGSSKKFFSASVPGSRIVSRATSPISRRPSPPRSTTPTPTLGGLTSPKIVVDDAKRTNDNLSQEVIKLRAQVENLTRKAHLQEIELERTTKQLKEAIAFAEEESAKCKAAKEVIKSLTAQLKDMAERLPVGAARNIKSPPLSSMGSDLACNDVSNPSLDRLNGLAISQEIDSNGSNSQLLSNGSSAPSNHSSSHSKQGHSDVTTRNGSRTTDSESRHDTEWVEQDHPGVYITLTSLPGGAKDLKRVRFSRKRFSEKQAEQWWAENRARVYEKYNVRMVDKSSVGVGSEDLGH</sequence>
<name>A0A978VTQ5_ZIZJJ</name>
<dbReference type="Pfam" id="PF08381">
    <property type="entry name" value="BRX"/>
    <property type="match status" value="1"/>
</dbReference>
<evidence type="ECO:0008006" key="13">
    <source>
        <dbReference type="Google" id="ProtNLM"/>
    </source>
</evidence>
<dbReference type="PRINTS" id="PR00633">
    <property type="entry name" value="RCCNDNSATION"/>
</dbReference>
<evidence type="ECO:0000256" key="3">
    <source>
        <dbReference type="ARBA" id="ARBA00022771"/>
    </source>
</evidence>
<feature type="compositionally biased region" description="Polar residues" evidence="8">
    <location>
        <begin position="1058"/>
        <end position="1067"/>
    </location>
</feature>
<dbReference type="PROSITE" id="PS51514">
    <property type="entry name" value="BRX"/>
    <property type="match status" value="1"/>
</dbReference>
<feature type="repeat" description="RCC1" evidence="6">
    <location>
        <begin position="478"/>
        <end position="529"/>
    </location>
</feature>
<feature type="coiled-coil region" evidence="7">
    <location>
        <begin position="908"/>
        <end position="984"/>
    </location>
</feature>
<feature type="compositionally biased region" description="Basic and acidic residues" evidence="8">
    <location>
        <begin position="215"/>
        <end position="224"/>
    </location>
</feature>
<dbReference type="SMART" id="SM00064">
    <property type="entry name" value="FYVE"/>
    <property type="match status" value="1"/>
</dbReference>
<dbReference type="FunFam" id="2.130.10.30:FF:000031">
    <property type="entry name" value="PH, RCC1 and FYVE domains-containing protein 1"/>
    <property type="match status" value="1"/>
</dbReference>
<evidence type="ECO:0000256" key="8">
    <source>
        <dbReference type="SAM" id="MobiDB-lite"/>
    </source>
</evidence>
<dbReference type="InterPro" id="IPR013591">
    <property type="entry name" value="Brevis_radix_dom"/>
</dbReference>
<keyword evidence="7" id="KW-0175">Coiled coil</keyword>
<evidence type="ECO:0000256" key="5">
    <source>
        <dbReference type="PROSITE-ProRule" id="PRU00091"/>
    </source>
</evidence>
<evidence type="ECO:0000259" key="10">
    <source>
        <dbReference type="PROSITE" id="PS51514"/>
    </source>
</evidence>
<feature type="compositionally biased region" description="Low complexity" evidence="8">
    <location>
        <begin position="892"/>
        <end position="904"/>
    </location>
</feature>
<evidence type="ECO:0000256" key="1">
    <source>
        <dbReference type="ARBA" id="ARBA00022723"/>
    </source>
</evidence>